<dbReference type="InterPro" id="IPR001173">
    <property type="entry name" value="Glyco_trans_2-like"/>
</dbReference>
<dbReference type="InterPro" id="IPR029044">
    <property type="entry name" value="Nucleotide-diphossugar_trans"/>
</dbReference>
<evidence type="ECO:0000256" key="1">
    <source>
        <dbReference type="SAM" id="MobiDB-lite"/>
    </source>
</evidence>
<proteinExistence type="predicted"/>
<protein>
    <submittedName>
        <fullName evidence="3">Glycosyltransferase</fullName>
    </submittedName>
</protein>
<evidence type="ECO:0000313" key="4">
    <source>
        <dbReference type="Proteomes" id="UP000214746"/>
    </source>
</evidence>
<dbReference type="AlphaFoldDB" id="A0A2W1NW82"/>
<dbReference type="Proteomes" id="UP000214746">
    <property type="component" value="Unassembled WGS sequence"/>
</dbReference>
<sequence length="456" mass="50138">MPHIIPDLRVRVHIQSRNRGSVQDKEAHDQSHSDTSATLHATATKPGVRPRRHGKTGSDRHGKIERRVLRCSSLTAGSAPVGKGGGKRRHQQPKRKRPSSSGKSRAARHHSQDISPPRNASAAFEAGFRLGCRDARRFSLEHESCRQKALNRHWLQAWGELGEPDAGWASFVDAAKGYVNGYFRSRRQRSPDWLMLPTARSVAAIVSVMNEEATIGRLLQQLERLPLNEVFVLVNGSTDGSFDSARKHSDAVVVSYPQQLGHDVGRALGAKLAQSDILLYLDGDMVLPAEEMVPFIGGIENGLDVALNDISPYLRVFSRRDEVTRMKQFLNTALGRSDLQANSMTAVPHALSRRAIETLGIASLMVPPKAQALAVHHGLRVDVAGSVDVIKKNKRRKHNTGTRNLVADMIIGDHIEALALIAGMSGARLSFEDVLRNRSYVEGEAVEARQHDSSTQ</sequence>
<dbReference type="PANTHER" id="PTHR48090:SF7">
    <property type="entry name" value="RFBJ PROTEIN"/>
    <property type="match status" value="1"/>
</dbReference>
<keyword evidence="4" id="KW-1185">Reference proteome</keyword>
<accession>A0A2W1NW82</accession>
<feature type="domain" description="Glycosyltransferase 2-like" evidence="2">
    <location>
        <begin position="205"/>
        <end position="325"/>
    </location>
</feature>
<gene>
    <name evidence="3" type="ORF">CBW46_015555</name>
</gene>
<feature type="compositionally biased region" description="Basic and acidic residues" evidence="1">
    <location>
        <begin position="56"/>
        <end position="68"/>
    </location>
</feature>
<dbReference type="GO" id="GO:0016740">
    <property type="term" value="F:transferase activity"/>
    <property type="evidence" value="ECO:0007669"/>
    <property type="project" value="UniProtKB-KW"/>
</dbReference>
<comment type="caution">
    <text evidence="3">The sequence shown here is derived from an EMBL/GenBank/DDBJ whole genome shotgun (WGS) entry which is preliminary data.</text>
</comment>
<reference evidence="3" key="1">
    <citation type="submission" date="2018-06" db="EMBL/GenBank/DDBJ databases">
        <title>Paenibacillus xerothermodurans sp. nov. an extremely dry heat resistant spore forming bacterium isolated from the soil of Cape Canaveral, Florida.</title>
        <authorList>
            <person name="Seuylemezian A."/>
            <person name="Kaur N."/>
            <person name="Patil P."/>
            <person name="Patil P."/>
            <person name="Mayilraj S."/>
            <person name="Vaishampayan P."/>
        </authorList>
    </citation>
    <scope>NUCLEOTIDE SEQUENCE [LARGE SCALE GENOMIC DNA]</scope>
    <source>
        <strain evidence="3">ATCC 27380</strain>
    </source>
</reference>
<evidence type="ECO:0000313" key="3">
    <source>
        <dbReference type="EMBL" id="PZE19922.1"/>
    </source>
</evidence>
<dbReference type="EMBL" id="NHRJ02000011">
    <property type="protein sequence ID" value="PZE19922.1"/>
    <property type="molecule type" value="Genomic_DNA"/>
</dbReference>
<evidence type="ECO:0000259" key="2">
    <source>
        <dbReference type="Pfam" id="PF00535"/>
    </source>
</evidence>
<organism evidence="3 4">
    <name type="scientific">Paenibacillus xerothermodurans</name>
    <dbReference type="NCBI Taxonomy" id="1977292"/>
    <lineage>
        <taxon>Bacteria</taxon>
        <taxon>Bacillati</taxon>
        <taxon>Bacillota</taxon>
        <taxon>Bacilli</taxon>
        <taxon>Bacillales</taxon>
        <taxon>Paenibacillaceae</taxon>
        <taxon>Paenibacillus</taxon>
    </lineage>
</organism>
<dbReference type="SUPFAM" id="SSF53448">
    <property type="entry name" value="Nucleotide-diphospho-sugar transferases"/>
    <property type="match status" value="1"/>
</dbReference>
<dbReference type="PANTHER" id="PTHR48090">
    <property type="entry name" value="UNDECAPRENYL-PHOSPHATE 4-DEOXY-4-FORMAMIDO-L-ARABINOSE TRANSFERASE-RELATED"/>
    <property type="match status" value="1"/>
</dbReference>
<feature type="compositionally biased region" description="Basic residues" evidence="1">
    <location>
        <begin position="85"/>
        <end position="98"/>
    </location>
</feature>
<dbReference type="Gene3D" id="3.90.550.10">
    <property type="entry name" value="Spore Coat Polysaccharide Biosynthesis Protein SpsA, Chain A"/>
    <property type="match status" value="1"/>
</dbReference>
<name>A0A2W1NW82_PAEXE</name>
<feature type="compositionally biased region" description="Basic and acidic residues" evidence="1">
    <location>
        <begin position="22"/>
        <end position="32"/>
    </location>
</feature>
<dbReference type="InterPro" id="IPR050256">
    <property type="entry name" value="Glycosyltransferase_2"/>
</dbReference>
<feature type="region of interest" description="Disordered" evidence="1">
    <location>
        <begin position="16"/>
        <end position="120"/>
    </location>
</feature>
<dbReference type="Pfam" id="PF00535">
    <property type="entry name" value="Glycos_transf_2"/>
    <property type="match status" value="1"/>
</dbReference>